<name>A0A182MCJ7_9DIPT</name>
<reference evidence="2" key="2">
    <citation type="submission" date="2020-05" db="UniProtKB">
        <authorList>
            <consortium name="EnsemblMetazoa"/>
        </authorList>
    </citation>
    <scope>IDENTIFICATION</scope>
    <source>
        <strain evidence="2">A-37</strain>
    </source>
</reference>
<dbReference type="EnsemblMetazoa" id="ACUA014975-RA">
    <property type="protein sequence ID" value="ACUA014975-PA"/>
    <property type="gene ID" value="ACUA014975"/>
</dbReference>
<dbReference type="Proteomes" id="UP000075883">
    <property type="component" value="Unassembled WGS sequence"/>
</dbReference>
<evidence type="ECO:0000313" key="2">
    <source>
        <dbReference type="EnsemblMetazoa" id="ACUA014975-PA"/>
    </source>
</evidence>
<dbReference type="EMBL" id="AXCM01001522">
    <property type="status" value="NOT_ANNOTATED_CDS"/>
    <property type="molecule type" value="Genomic_DNA"/>
</dbReference>
<reference evidence="3" key="1">
    <citation type="submission" date="2013-09" db="EMBL/GenBank/DDBJ databases">
        <title>The Genome Sequence of Anopheles culicifacies species A.</title>
        <authorList>
            <consortium name="The Broad Institute Genomics Platform"/>
            <person name="Neafsey D.E."/>
            <person name="Besansky N."/>
            <person name="Howell P."/>
            <person name="Walton C."/>
            <person name="Young S.K."/>
            <person name="Zeng Q."/>
            <person name="Gargeya S."/>
            <person name="Fitzgerald M."/>
            <person name="Haas B."/>
            <person name="Abouelleil A."/>
            <person name="Allen A.W."/>
            <person name="Alvarado L."/>
            <person name="Arachchi H.M."/>
            <person name="Berlin A.M."/>
            <person name="Chapman S.B."/>
            <person name="Gainer-Dewar J."/>
            <person name="Goldberg J."/>
            <person name="Griggs A."/>
            <person name="Gujja S."/>
            <person name="Hansen M."/>
            <person name="Howarth C."/>
            <person name="Imamovic A."/>
            <person name="Ireland A."/>
            <person name="Larimer J."/>
            <person name="McCowan C."/>
            <person name="Murphy C."/>
            <person name="Pearson M."/>
            <person name="Poon T.W."/>
            <person name="Priest M."/>
            <person name="Roberts A."/>
            <person name="Saif S."/>
            <person name="Shea T."/>
            <person name="Sisk P."/>
            <person name="Sykes S."/>
            <person name="Wortman J."/>
            <person name="Nusbaum C."/>
            <person name="Birren B."/>
        </authorList>
    </citation>
    <scope>NUCLEOTIDE SEQUENCE [LARGE SCALE GENOMIC DNA]</scope>
    <source>
        <strain evidence="3">A-37</strain>
    </source>
</reference>
<evidence type="ECO:0000256" key="1">
    <source>
        <dbReference type="SAM" id="MobiDB-lite"/>
    </source>
</evidence>
<dbReference type="AlphaFoldDB" id="A0A182MCJ7"/>
<feature type="region of interest" description="Disordered" evidence="1">
    <location>
        <begin position="85"/>
        <end position="111"/>
    </location>
</feature>
<organism evidence="2 3">
    <name type="scientific">Anopheles culicifacies</name>
    <dbReference type="NCBI Taxonomy" id="139723"/>
    <lineage>
        <taxon>Eukaryota</taxon>
        <taxon>Metazoa</taxon>
        <taxon>Ecdysozoa</taxon>
        <taxon>Arthropoda</taxon>
        <taxon>Hexapoda</taxon>
        <taxon>Insecta</taxon>
        <taxon>Pterygota</taxon>
        <taxon>Neoptera</taxon>
        <taxon>Endopterygota</taxon>
        <taxon>Diptera</taxon>
        <taxon>Nematocera</taxon>
        <taxon>Culicoidea</taxon>
        <taxon>Culicidae</taxon>
        <taxon>Anophelinae</taxon>
        <taxon>Anopheles</taxon>
        <taxon>culicifacies species complex</taxon>
    </lineage>
</organism>
<accession>A0A182MCJ7</accession>
<evidence type="ECO:0000313" key="3">
    <source>
        <dbReference type="Proteomes" id="UP000075883"/>
    </source>
</evidence>
<keyword evidence="3" id="KW-1185">Reference proteome</keyword>
<dbReference type="VEuPathDB" id="VectorBase:ACUA014975"/>
<feature type="region of interest" description="Disordered" evidence="1">
    <location>
        <begin position="33"/>
        <end position="55"/>
    </location>
</feature>
<sequence>MDQKKRFPGIIEHNKFSPFKILDVRSINENLPTSSGALLKTEAAEASDDSSGSEKELVIDMADAEPEPQEDDFFEEEYKIEIPHTEDEIELAPPSPAPQTAQKSRINRRKSQHVRLENADVMFDAPDSPIAAPEPEPERSELQEAIESNRNIMQHIALLRTTVNYLLQQHYQNTIPFPSQGSDFETMDSWMECYEQIKYDTQPGTSQAKAKK</sequence>
<proteinExistence type="predicted"/>
<protein>
    <submittedName>
        <fullName evidence="2">Uncharacterized protein</fullName>
    </submittedName>
</protein>